<keyword evidence="3" id="KW-1185">Reference proteome</keyword>
<protein>
    <submittedName>
        <fullName evidence="2">Uncharacterized protein</fullName>
    </submittedName>
</protein>
<dbReference type="AlphaFoldDB" id="A0A0D3I6P1"/>
<proteinExistence type="predicted"/>
<evidence type="ECO:0000313" key="3">
    <source>
        <dbReference type="Proteomes" id="UP000013827"/>
    </source>
</evidence>
<feature type="compositionally biased region" description="Basic and acidic residues" evidence="1">
    <location>
        <begin position="64"/>
        <end position="81"/>
    </location>
</feature>
<dbReference type="Proteomes" id="UP000013827">
    <property type="component" value="Unassembled WGS sequence"/>
</dbReference>
<organism evidence="2 3">
    <name type="scientific">Emiliania huxleyi (strain CCMP1516)</name>
    <dbReference type="NCBI Taxonomy" id="280463"/>
    <lineage>
        <taxon>Eukaryota</taxon>
        <taxon>Haptista</taxon>
        <taxon>Haptophyta</taxon>
        <taxon>Prymnesiophyceae</taxon>
        <taxon>Isochrysidales</taxon>
        <taxon>Noelaerhabdaceae</taxon>
        <taxon>Emiliania</taxon>
    </lineage>
</organism>
<evidence type="ECO:0000313" key="2">
    <source>
        <dbReference type="EnsemblProtists" id="EOD06926"/>
    </source>
</evidence>
<dbReference type="KEGG" id="ehx:EMIHUDRAFT_218635"/>
<name>A0A0D3I6P1_EMIH1</name>
<reference evidence="3" key="1">
    <citation type="journal article" date="2013" name="Nature">
        <title>Pan genome of the phytoplankton Emiliania underpins its global distribution.</title>
        <authorList>
            <person name="Read B.A."/>
            <person name="Kegel J."/>
            <person name="Klute M.J."/>
            <person name="Kuo A."/>
            <person name="Lefebvre S.C."/>
            <person name="Maumus F."/>
            <person name="Mayer C."/>
            <person name="Miller J."/>
            <person name="Monier A."/>
            <person name="Salamov A."/>
            <person name="Young J."/>
            <person name="Aguilar M."/>
            <person name="Claverie J.M."/>
            <person name="Frickenhaus S."/>
            <person name="Gonzalez K."/>
            <person name="Herman E.K."/>
            <person name="Lin Y.C."/>
            <person name="Napier J."/>
            <person name="Ogata H."/>
            <person name="Sarno A.F."/>
            <person name="Shmutz J."/>
            <person name="Schroeder D."/>
            <person name="de Vargas C."/>
            <person name="Verret F."/>
            <person name="von Dassow P."/>
            <person name="Valentin K."/>
            <person name="Van de Peer Y."/>
            <person name="Wheeler G."/>
            <person name="Dacks J.B."/>
            <person name="Delwiche C.F."/>
            <person name="Dyhrman S.T."/>
            <person name="Glockner G."/>
            <person name="John U."/>
            <person name="Richards T."/>
            <person name="Worden A.Z."/>
            <person name="Zhang X."/>
            <person name="Grigoriev I.V."/>
            <person name="Allen A.E."/>
            <person name="Bidle K."/>
            <person name="Borodovsky M."/>
            <person name="Bowler C."/>
            <person name="Brownlee C."/>
            <person name="Cock J.M."/>
            <person name="Elias M."/>
            <person name="Gladyshev V.N."/>
            <person name="Groth M."/>
            <person name="Guda C."/>
            <person name="Hadaegh A."/>
            <person name="Iglesias-Rodriguez M.D."/>
            <person name="Jenkins J."/>
            <person name="Jones B.M."/>
            <person name="Lawson T."/>
            <person name="Leese F."/>
            <person name="Lindquist E."/>
            <person name="Lobanov A."/>
            <person name="Lomsadze A."/>
            <person name="Malik S.B."/>
            <person name="Marsh M.E."/>
            <person name="Mackinder L."/>
            <person name="Mock T."/>
            <person name="Mueller-Roeber B."/>
            <person name="Pagarete A."/>
            <person name="Parker M."/>
            <person name="Probert I."/>
            <person name="Quesneville H."/>
            <person name="Raines C."/>
            <person name="Rensing S.A."/>
            <person name="Riano-Pachon D.M."/>
            <person name="Richier S."/>
            <person name="Rokitta S."/>
            <person name="Shiraiwa Y."/>
            <person name="Soanes D.M."/>
            <person name="van der Giezen M."/>
            <person name="Wahlund T.M."/>
            <person name="Williams B."/>
            <person name="Wilson W."/>
            <person name="Wolfe G."/>
            <person name="Wurch L.L."/>
        </authorList>
    </citation>
    <scope>NUCLEOTIDE SEQUENCE</scope>
</reference>
<feature type="region of interest" description="Disordered" evidence="1">
    <location>
        <begin position="37"/>
        <end position="92"/>
    </location>
</feature>
<feature type="region of interest" description="Disordered" evidence="1">
    <location>
        <begin position="202"/>
        <end position="223"/>
    </location>
</feature>
<dbReference type="RefSeq" id="XP_005759355.1">
    <property type="nucleotide sequence ID" value="XM_005759298.1"/>
</dbReference>
<dbReference type="GeneID" id="17253088"/>
<accession>A0A0D3I6P1</accession>
<evidence type="ECO:0000256" key="1">
    <source>
        <dbReference type="SAM" id="MobiDB-lite"/>
    </source>
</evidence>
<dbReference type="PaxDb" id="2903-EOD06926"/>
<dbReference type="EnsemblProtists" id="EOD06926">
    <property type="protein sequence ID" value="EOD06926"/>
    <property type="gene ID" value="EMIHUDRAFT_218635"/>
</dbReference>
<dbReference type="HOGENOM" id="CLU_1242091_0_0_1"/>
<sequence length="223" mass="23430">MSLVVSLLLARPGGDSGGAEAPPLRVRAHEAALEHACRRRHGPTPGAVRRDGQAFGESRPSIFTEHHRIDPLSCNEPREGGSYDPAGAAARGAHMPCSPAAAEAHPARATFAPSASFARLASPSCCGGGGWLGRWAHPRLIAPAASTGRVLDVLYLLRRLEDVSPLVPPPNEWAASGVPMLEEAIAFIEELVAAERSVRAVRRPGEGAAGDGAREQPTPGRRF</sequence>
<reference evidence="2" key="2">
    <citation type="submission" date="2024-10" db="UniProtKB">
        <authorList>
            <consortium name="EnsemblProtists"/>
        </authorList>
    </citation>
    <scope>IDENTIFICATION</scope>
</reference>